<evidence type="ECO:0000256" key="1">
    <source>
        <dbReference type="SAM" id="Phobius"/>
    </source>
</evidence>
<accession>A0A918AMY9</accession>
<dbReference type="AlphaFoldDB" id="A0A918AMY9"/>
<proteinExistence type="predicted"/>
<name>A0A918AMY9_9PSEU</name>
<feature type="chain" id="PRO_5037387075" description="LPXTG-motif cell wall-anchored protein" evidence="2">
    <location>
        <begin position="27"/>
        <end position="209"/>
    </location>
</feature>
<comment type="caution">
    <text evidence="3">The sequence shown here is derived from an EMBL/GenBank/DDBJ whole genome shotgun (WGS) entry which is preliminary data.</text>
</comment>
<feature type="signal peptide" evidence="2">
    <location>
        <begin position="1"/>
        <end position="26"/>
    </location>
</feature>
<evidence type="ECO:0000313" key="3">
    <source>
        <dbReference type="EMBL" id="GGP63026.1"/>
    </source>
</evidence>
<protein>
    <recommendedName>
        <fullName evidence="5">LPXTG-motif cell wall-anchored protein</fullName>
    </recommendedName>
</protein>
<keyword evidence="1" id="KW-0472">Membrane</keyword>
<dbReference type="RefSeq" id="WP_189224742.1">
    <property type="nucleotide sequence ID" value="NZ_BMRG01000007.1"/>
</dbReference>
<feature type="transmembrane region" description="Helical" evidence="1">
    <location>
        <begin position="182"/>
        <end position="202"/>
    </location>
</feature>
<evidence type="ECO:0000313" key="4">
    <source>
        <dbReference type="Proteomes" id="UP000639606"/>
    </source>
</evidence>
<dbReference type="Proteomes" id="UP000639606">
    <property type="component" value="Unassembled WGS sequence"/>
</dbReference>
<keyword evidence="1" id="KW-1133">Transmembrane helix</keyword>
<keyword evidence="4" id="KW-1185">Reference proteome</keyword>
<evidence type="ECO:0000256" key="2">
    <source>
        <dbReference type="SAM" id="SignalP"/>
    </source>
</evidence>
<keyword evidence="1" id="KW-0812">Transmembrane</keyword>
<organism evidence="3 4">
    <name type="scientific">Saccharothrix coeruleofusca</name>
    <dbReference type="NCBI Taxonomy" id="33919"/>
    <lineage>
        <taxon>Bacteria</taxon>
        <taxon>Bacillati</taxon>
        <taxon>Actinomycetota</taxon>
        <taxon>Actinomycetes</taxon>
        <taxon>Pseudonocardiales</taxon>
        <taxon>Pseudonocardiaceae</taxon>
        <taxon>Saccharothrix</taxon>
    </lineage>
</organism>
<evidence type="ECO:0008006" key="5">
    <source>
        <dbReference type="Google" id="ProtNLM"/>
    </source>
</evidence>
<keyword evidence="2" id="KW-0732">Signal</keyword>
<dbReference type="EMBL" id="BMRG01000007">
    <property type="protein sequence ID" value="GGP63026.1"/>
    <property type="molecule type" value="Genomic_DNA"/>
</dbReference>
<reference evidence="3" key="2">
    <citation type="submission" date="2020-09" db="EMBL/GenBank/DDBJ databases">
        <authorList>
            <person name="Sun Q."/>
            <person name="Ohkuma M."/>
        </authorList>
    </citation>
    <scope>NUCLEOTIDE SEQUENCE</scope>
    <source>
        <strain evidence="3">JCM 3313</strain>
    </source>
</reference>
<gene>
    <name evidence="3" type="ORF">GCM10010185_39450</name>
</gene>
<reference evidence="3" key="1">
    <citation type="journal article" date="2014" name="Int. J. Syst. Evol. Microbiol.">
        <title>Complete genome sequence of Corynebacterium casei LMG S-19264T (=DSM 44701T), isolated from a smear-ripened cheese.</title>
        <authorList>
            <consortium name="US DOE Joint Genome Institute (JGI-PGF)"/>
            <person name="Walter F."/>
            <person name="Albersmeier A."/>
            <person name="Kalinowski J."/>
            <person name="Ruckert C."/>
        </authorList>
    </citation>
    <scope>NUCLEOTIDE SEQUENCE</scope>
    <source>
        <strain evidence="3">JCM 3313</strain>
    </source>
</reference>
<sequence length="209" mass="21803">MLLARAAAVAAVIAATCLATTTPAAAHTPALKAGCADGRAVLSVELRDYDGRRANRVRVDDGGESIEDRSFRSHFRRAYTGSGDAVRAFTVTVRAWDDPKWSRGWSFHRELTTPVCAAPAAAAPVAATTTTAAVTTVVETTTAALTTTTTPPLTFVWPTARLTASVVPAAADRDLPDTGADVVVPLAVALLVLAGGITVLVVQRRRIRG</sequence>